<dbReference type="Gene3D" id="3.40.50.1110">
    <property type="entry name" value="SGNH hydrolase"/>
    <property type="match status" value="1"/>
</dbReference>
<dbReference type="GO" id="GO:0016787">
    <property type="term" value="F:hydrolase activity"/>
    <property type="evidence" value="ECO:0007669"/>
    <property type="project" value="UniProtKB-KW"/>
</dbReference>
<sequence length="367" mass="41519">MTMQSDVVKIRGELRRAKEQMKRNRLTVGFIGGSITDGRPGHNWPEPITRWLADRFPEARFTVENAGIGATGSDLAAFRAKRDLIDPGCDLVFVEFAVNDWEVPTERRNKTREGLLRQLLADGKRDVVLVYTYNQDMYEDMMNDRVPPSIAEFEALAEHYGLSSVWMGKHALNEVRRGLLQWEEWLPDGLHPTQRGSFSYGTSVIGFLEQELLTEGGSASAKTNSGVLPVPLDQGHWQNVRFVPFDDIRTEGPWTVRRWVNLQWIDHSLSTFAVGSKLGFDFEGTVLALAFDFGKRSAEFRYRVDGGEWKISNRERPDWCGPSGWLKLEVLYDDLPPGNHVFELEVVHGSRPDCGGTNFDLAFVGVV</sequence>
<accession>A0A841SWT6</accession>
<dbReference type="SUPFAM" id="SSF52266">
    <property type="entry name" value="SGNH hydrolase"/>
    <property type="match status" value="1"/>
</dbReference>
<dbReference type="CDD" id="cd00229">
    <property type="entry name" value="SGNH_hydrolase"/>
    <property type="match status" value="1"/>
</dbReference>
<comment type="caution">
    <text evidence="2">The sequence shown here is derived from an EMBL/GenBank/DDBJ whole genome shotgun (WGS) entry which is preliminary data.</text>
</comment>
<dbReference type="Pfam" id="PF13472">
    <property type="entry name" value="Lipase_GDSL_2"/>
    <property type="match status" value="1"/>
</dbReference>
<protein>
    <submittedName>
        <fullName evidence="2">SGNH/GDSL hydrolase family protein</fullName>
    </submittedName>
</protein>
<name>A0A841SWT6_9BACL</name>
<proteinExistence type="predicted"/>
<dbReference type="InterPro" id="IPR013830">
    <property type="entry name" value="SGNH_hydro"/>
</dbReference>
<dbReference type="PANTHER" id="PTHR34407">
    <property type="entry name" value="EXPRESSED PROTEIN"/>
    <property type="match status" value="1"/>
</dbReference>
<dbReference type="Proteomes" id="UP000535838">
    <property type="component" value="Unassembled WGS sequence"/>
</dbReference>
<dbReference type="PANTHER" id="PTHR34407:SF1">
    <property type="entry name" value="SGNH HYDROLASE-TYPE ESTERASE DOMAIN-CONTAINING PROTEIN"/>
    <property type="match status" value="1"/>
</dbReference>
<evidence type="ECO:0000313" key="3">
    <source>
        <dbReference type="Proteomes" id="UP000535838"/>
    </source>
</evidence>
<keyword evidence="2" id="KW-0378">Hydrolase</keyword>
<gene>
    <name evidence="2" type="ORF">H7B67_13325</name>
</gene>
<reference evidence="2 3" key="1">
    <citation type="submission" date="2020-08" db="EMBL/GenBank/DDBJ databases">
        <title>Cohnella phylogeny.</title>
        <authorList>
            <person name="Dunlap C."/>
        </authorList>
    </citation>
    <scope>NUCLEOTIDE SEQUENCE [LARGE SCALE GENOMIC DNA]</scope>
    <source>
        <strain evidence="2 3">DSM 25241</strain>
    </source>
</reference>
<evidence type="ECO:0000313" key="2">
    <source>
        <dbReference type="EMBL" id="MBB6635096.1"/>
    </source>
</evidence>
<dbReference type="AlphaFoldDB" id="A0A841SWT6"/>
<organism evidence="2 3">
    <name type="scientific">Cohnella thailandensis</name>
    <dbReference type="NCBI Taxonomy" id="557557"/>
    <lineage>
        <taxon>Bacteria</taxon>
        <taxon>Bacillati</taxon>
        <taxon>Bacillota</taxon>
        <taxon>Bacilli</taxon>
        <taxon>Bacillales</taxon>
        <taxon>Paenibacillaceae</taxon>
        <taxon>Cohnella</taxon>
    </lineage>
</organism>
<dbReference type="EMBL" id="JACJVQ010000010">
    <property type="protein sequence ID" value="MBB6635096.1"/>
    <property type="molecule type" value="Genomic_DNA"/>
</dbReference>
<evidence type="ECO:0000259" key="1">
    <source>
        <dbReference type="Pfam" id="PF13472"/>
    </source>
</evidence>
<dbReference type="InterPro" id="IPR036514">
    <property type="entry name" value="SGNH_hydro_sf"/>
</dbReference>
<feature type="domain" description="SGNH hydrolase-type esterase" evidence="1">
    <location>
        <begin position="30"/>
        <end position="196"/>
    </location>
</feature>
<keyword evidence="3" id="KW-1185">Reference proteome</keyword>
<dbReference type="RefSeq" id="WP_185120341.1">
    <property type="nucleotide sequence ID" value="NZ_JACJVQ010000010.1"/>
</dbReference>